<dbReference type="AlphaFoldDB" id="A0AAD5UWT9"/>
<dbReference type="InterPro" id="IPR045338">
    <property type="entry name" value="DUF6535"/>
</dbReference>
<dbReference type="PANTHER" id="PTHR28060:SF1">
    <property type="entry name" value="ATP SYNTHASE SUBUNIT J, MITOCHONDRIAL"/>
    <property type="match status" value="1"/>
</dbReference>
<evidence type="ECO:0000313" key="3">
    <source>
        <dbReference type="EMBL" id="KAJ3479869.1"/>
    </source>
</evidence>
<keyword evidence="1" id="KW-1133">Transmembrane helix</keyword>
<keyword evidence="1" id="KW-0812">Transmembrane</keyword>
<gene>
    <name evidence="3" type="ORF">NLI96_g8758</name>
</gene>
<feature type="transmembrane region" description="Helical" evidence="1">
    <location>
        <begin position="190"/>
        <end position="213"/>
    </location>
</feature>
<evidence type="ECO:0000259" key="2">
    <source>
        <dbReference type="Pfam" id="PF20153"/>
    </source>
</evidence>
<keyword evidence="4" id="KW-1185">Reference proteome</keyword>
<comment type="caution">
    <text evidence="3">The sequence shown here is derived from an EMBL/GenBank/DDBJ whole genome shotgun (WGS) entry which is preliminary data.</text>
</comment>
<keyword evidence="1" id="KW-0472">Membrane</keyword>
<accession>A0AAD5UWT9</accession>
<dbReference type="InterPro" id="IPR006995">
    <property type="entry name" value="ATP_synth_F0_jsu"/>
</dbReference>
<dbReference type="PANTHER" id="PTHR28060">
    <property type="entry name" value="ATP SYNTHASE SUBUNIT J, MITOCHONDRIAL"/>
    <property type="match status" value="1"/>
</dbReference>
<feature type="transmembrane region" description="Helical" evidence="1">
    <location>
        <begin position="163"/>
        <end position="183"/>
    </location>
</feature>
<reference evidence="3" key="1">
    <citation type="submission" date="2022-07" db="EMBL/GenBank/DDBJ databases">
        <title>Genome Sequence of Physisporinus lineatus.</title>
        <authorList>
            <person name="Buettner E."/>
        </authorList>
    </citation>
    <scope>NUCLEOTIDE SEQUENCE</scope>
    <source>
        <strain evidence="3">VT162</strain>
    </source>
</reference>
<proteinExistence type="predicted"/>
<dbReference type="Pfam" id="PF20153">
    <property type="entry name" value="DUF6535"/>
    <property type="match status" value="1"/>
</dbReference>
<dbReference type="EMBL" id="JANAWD010000410">
    <property type="protein sequence ID" value="KAJ3479869.1"/>
    <property type="molecule type" value="Genomic_DNA"/>
</dbReference>
<feature type="transmembrane region" description="Helical" evidence="1">
    <location>
        <begin position="104"/>
        <end position="127"/>
    </location>
</feature>
<dbReference type="Proteomes" id="UP001212997">
    <property type="component" value="Unassembled WGS sequence"/>
</dbReference>
<evidence type="ECO:0000313" key="4">
    <source>
        <dbReference type="Proteomes" id="UP001212997"/>
    </source>
</evidence>
<dbReference type="GO" id="GO:0045259">
    <property type="term" value="C:proton-transporting ATP synthase complex"/>
    <property type="evidence" value="ECO:0007669"/>
    <property type="project" value="InterPro"/>
</dbReference>
<evidence type="ECO:0000256" key="1">
    <source>
        <dbReference type="SAM" id="Phobius"/>
    </source>
</evidence>
<dbReference type="Pfam" id="PF04911">
    <property type="entry name" value="ATP-synt_J"/>
    <property type="match status" value="1"/>
</dbReference>
<name>A0AAD5UWT9_9APHY</name>
<sequence length="728" mass="82200">MKGWGQICSRVKQVDEKMVSATKEDMDNLLVFTGLFSAVLTALNIESYKDLKQDPADVTATLLVLVAQSVNSFVIKDNMINSTFSLPLTPEPFEPSRASVVINALWFTSLVLSLTTASFAILVKQWLKEFPPSDWMSPREHLEERLRRYDGFMKWHVLDIANALPLVLQLSLALFFVGLGEFLRQLHPFICWWISALTYIWFASFTFVTLAPLRFSYCPYRTPVISIRRVLGKENFCQWISSIARVLRNAGRRLARGRRPQGEDIEMMAADNDSRAAVVPVVEQAREEPKSLVDSKHAKSGLEILKRVDAFFFDDDLLSAMRVCLTGSEFDLNTILEWIPEVVANRYGGRKPQTLDDRTLSSLAMDGLKPVVAIIVESMARDVGGRTPDDWAPFDIELPVSIRTALILVIRWVHLMPDCVSIFGGILNILLQLNADVTKDLVGNVLSRNWFVPRDSYFWITDAKTVKSIKYTIQNDLANEPIDGVLCAFLNLIFHTDPEVLRAEGVEVGGVVKSLMDRLPRSREGVTAQSLHEETLLTCKYICGQLKDMGQEFADLSTRLGDLVPGDSIPPRAIATLGDGQRSMWPLQVHDEVINASPVAYLYCKWKGVRRKDRDGVFRIVPERDSPDAPQHVTFWSGFRVFRDGKLVDDHDDHQRPPLDQKQHTILSLQWHSLDSVAKPIWPFVAASGLTFYLVSKMQDVGVKSEGFRNDPRNPYAAQIAKESESHH</sequence>
<feature type="domain" description="DUF6535" evidence="2">
    <location>
        <begin position="4"/>
        <end position="184"/>
    </location>
</feature>
<protein>
    <recommendedName>
        <fullName evidence="2">DUF6535 domain-containing protein</fullName>
    </recommendedName>
</protein>
<feature type="transmembrane region" description="Helical" evidence="1">
    <location>
        <begin position="28"/>
        <end position="45"/>
    </location>
</feature>
<dbReference type="GO" id="GO:0046933">
    <property type="term" value="F:proton-transporting ATP synthase activity, rotational mechanism"/>
    <property type="evidence" value="ECO:0007669"/>
    <property type="project" value="TreeGrafter"/>
</dbReference>
<organism evidence="3 4">
    <name type="scientific">Meripilus lineatus</name>
    <dbReference type="NCBI Taxonomy" id="2056292"/>
    <lineage>
        <taxon>Eukaryota</taxon>
        <taxon>Fungi</taxon>
        <taxon>Dikarya</taxon>
        <taxon>Basidiomycota</taxon>
        <taxon>Agaricomycotina</taxon>
        <taxon>Agaricomycetes</taxon>
        <taxon>Polyporales</taxon>
        <taxon>Meripilaceae</taxon>
        <taxon>Meripilus</taxon>
    </lineage>
</organism>